<keyword evidence="3" id="KW-1185">Reference proteome</keyword>
<name>A0A4Y8KQJ8_9MICO</name>
<dbReference type="AlphaFoldDB" id="A0A4Y8KQJ8"/>
<dbReference type="Proteomes" id="UP000298218">
    <property type="component" value="Unassembled WGS sequence"/>
</dbReference>
<sequence>MFKFHWRNKKSEQPRPTRRAVGDNSGFTDLEGDFESERRRAESSEASHPKPDKHDDDPHLPGGWSAFTHP</sequence>
<accession>A0A4Y8KQJ8</accession>
<dbReference type="EMBL" id="SOHQ01000019">
    <property type="protein sequence ID" value="TFD80031.1"/>
    <property type="molecule type" value="Genomic_DNA"/>
</dbReference>
<feature type="compositionally biased region" description="Basic and acidic residues" evidence="1">
    <location>
        <begin position="35"/>
        <end position="59"/>
    </location>
</feature>
<feature type="region of interest" description="Disordered" evidence="1">
    <location>
        <begin position="1"/>
        <end position="70"/>
    </location>
</feature>
<evidence type="ECO:0000313" key="3">
    <source>
        <dbReference type="Proteomes" id="UP000298218"/>
    </source>
</evidence>
<evidence type="ECO:0000313" key="2">
    <source>
        <dbReference type="EMBL" id="TFD80031.1"/>
    </source>
</evidence>
<evidence type="ECO:0000256" key="1">
    <source>
        <dbReference type="SAM" id="MobiDB-lite"/>
    </source>
</evidence>
<protein>
    <submittedName>
        <fullName evidence="2">Uncharacterized protein</fullName>
    </submittedName>
</protein>
<gene>
    <name evidence="2" type="ORF">E3T53_06425</name>
</gene>
<proteinExistence type="predicted"/>
<organism evidence="2 3">
    <name type="scientific">Cryobacterium psychrophilum</name>
    <dbReference type="NCBI Taxonomy" id="41988"/>
    <lineage>
        <taxon>Bacteria</taxon>
        <taxon>Bacillati</taxon>
        <taxon>Actinomycetota</taxon>
        <taxon>Actinomycetes</taxon>
        <taxon>Micrococcales</taxon>
        <taxon>Microbacteriaceae</taxon>
        <taxon>Cryobacterium</taxon>
    </lineage>
</organism>
<dbReference type="RefSeq" id="WP_134172327.1">
    <property type="nucleotide sequence ID" value="NZ_SODI01000001.1"/>
</dbReference>
<reference evidence="2 3" key="1">
    <citation type="submission" date="2019-03" db="EMBL/GenBank/DDBJ databases">
        <title>Genomics of glacier-inhabiting Cryobacterium strains.</title>
        <authorList>
            <person name="Liu Q."/>
            <person name="Xin Y.-H."/>
        </authorList>
    </citation>
    <scope>NUCLEOTIDE SEQUENCE [LARGE SCALE GENOMIC DNA]</scope>
    <source>
        <strain evidence="2 3">CGMCC 1.4292</strain>
    </source>
</reference>
<comment type="caution">
    <text evidence="2">The sequence shown here is derived from an EMBL/GenBank/DDBJ whole genome shotgun (WGS) entry which is preliminary data.</text>
</comment>